<reference evidence="2" key="1">
    <citation type="journal article" date="2015" name="Nature">
        <title>Complex archaea that bridge the gap between prokaryotes and eukaryotes.</title>
        <authorList>
            <person name="Spang A."/>
            <person name="Saw J.H."/>
            <person name="Jorgensen S.L."/>
            <person name="Zaremba-Niedzwiedzka K."/>
            <person name="Martijn J."/>
            <person name="Lind A.E."/>
            <person name="van Eijk R."/>
            <person name="Schleper C."/>
            <person name="Guy L."/>
            <person name="Ettema T.J."/>
        </authorList>
    </citation>
    <scope>NUCLEOTIDE SEQUENCE</scope>
</reference>
<dbReference type="InterPro" id="IPR011047">
    <property type="entry name" value="Quinoprotein_ADH-like_sf"/>
</dbReference>
<organism evidence="2">
    <name type="scientific">marine sediment metagenome</name>
    <dbReference type="NCBI Taxonomy" id="412755"/>
    <lineage>
        <taxon>unclassified sequences</taxon>
        <taxon>metagenomes</taxon>
        <taxon>ecological metagenomes</taxon>
    </lineage>
</organism>
<dbReference type="Pfam" id="PF13360">
    <property type="entry name" value="PQQ_2"/>
    <property type="match status" value="2"/>
</dbReference>
<sequence length="470" mass="50975">LEFRAGASSANLLTGVLAKALQQSGQTKQRFNWTADILAAVGERLYAVLAGGLVAFDAASGAVVRDYKVSPDGFVYHKGGLILWGKEPVCALDAETGEVRWRSAVRGVRAVVGDGRVFVAAARSGTAALDFASGRTLWESRLGGGMIYHDGVLAVTNKKTASFHGLSAKDGKLLWTRRSYEDGHSRRLDTFFTGGLVWLQAQAERPVVGLDPLTGGEMKRLAFAPGLQIFGRCAPPAASQRFMITAARFILDWRNGKTDRLPTARAVCRLGFRIANGMVYQCPRNLTCSCYPSVQNAFSAFAPLGQPAAEPPDSMEDRLQRGPAYGKVKLRQRPAADVALPSELRRIWQVSVAGPPSRGLAVPTVYRDSNAPGAITRPVVDGDTVYVALPNAHQVHALDARTGRPRWRYTAGARVASSPTIYNGLCLFGSRNGWVHCLRASDGQLVWRFRAARRQRWIVSSGQVESAWPV</sequence>
<name>A0A0F9ADL1_9ZZZZ</name>
<gene>
    <name evidence="2" type="ORF">LCGC14_2583700</name>
</gene>
<dbReference type="PANTHER" id="PTHR34512">
    <property type="entry name" value="CELL SURFACE PROTEIN"/>
    <property type="match status" value="1"/>
</dbReference>
<dbReference type="EMBL" id="LAZR01043194">
    <property type="protein sequence ID" value="KKL07669.1"/>
    <property type="molecule type" value="Genomic_DNA"/>
</dbReference>
<dbReference type="PANTHER" id="PTHR34512:SF30">
    <property type="entry name" value="OUTER MEMBRANE PROTEIN ASSEMBLY FACTOR BAMB"/>
    <property type="match status" value="1"/>
</dbReference>
<proteinExistence type="predicted"/>
<comment type="caution">
    <text evidence="2">The sequence shown here is derived from an EMBL/GenBank/DDBJ whole genome shotgun (WGS) entry which is preliminary data.</text>
</comment>
<feature type="non-terminal residue" evidence="2">
    <location>
        <position position="470"/>
    </location>
</feature>
<dbReference type="AlphaFoldDB" id="A0A0F9ADL1"/>
<dbReference type="SUPFAM" id="SSF50998">
    <property type="entry name" value="Quinoprotein alcohol dehydrogenase-like"/>
    <property type="match status" value="2"/>
</dbReference>
<protein>
    <recommendedName>
        <fullName evidence="1">Pyrrolo-quinoline quinone repeat domain-containing protein</fullName>
    </recommendedName>
</protein>
<dbReference type="InterPro" id="IPR002372">
    <property type="entry name" value="PQQ_rpt_dom"/>
</dbReference>
<dbReference type="Gene3D" id="2.130.10.10">
    <property type="entry name" value="YVTN repeat-like/Quinoprotein amine dehydrogenase"/>
    <property type="match status" value="2"/>
</dbReference>
<dbReference type="InterPro" id="IPR018391">
    <property type="entry name" value="PQQ_b-propeller_rpt"/>
</dbReference>
<feature type="domain" description="Pyrrolo-quinoline quinone repeat" evidence="1">
    <location>
        <begin position="87"/>
        <end position="217"/>
    </location>
</feature>
<evidence type="ECO:0000313" key="2">
    <source>
        <dbReference type="EMBL" id="KKL07669.1"/>
    </source>
</evidence>
<dbReference type="SMART" id="SM00564">
    <property type="entry name" value="PQQ"/>
    <property type="match status" value="5"/>
</dbReference>
<accession>A0A0F9ADL1</accession>
<feature type="domain" description="Pyrrolo-quinoline quinone repeat" evidence="1">
    <location>
        <begin position="346"/>
        <end position="453"/>
    </location>
</feature>
<dbReference type="InterPro" id="IPR015943">
    <property type="entry name" value="WD40/YVTN_repeat-like_dom_sf"/>
</dbReference>
<feature type="non-terminal residue" evidence="2">
    <location>
        <position position="1"/>
    </location>
</feature>
<evidence type="ECO:0000259" key="1">
    <source>
        <dbReference type="Pfam" id="PF13360"/>
    </source>
</evidence>